<proteinExistence type="inferred from homology"/>
<sequence>MASEDLTGNLQNYQIQLQQVEFALTSDPENEELLKLKKDLEEVLNLTQELLKAGSSDTVGTAALTEEAGTGPKQIKYSWQPGDKCSAPWSDDGQYYNAVIDDITEDGQCTVTFISYGNTDVTLLSKLKPVIGNLDGEGGGETALKSKKQIIKAQREYKKKKAQKKAQRLKQIEEDREKEKSKWQQFNSKAFSKNKKGQVKKSIFATPDNINGRVGVGTCGIGGRPMTEFHQQEKWKRPMIGPLGQNGPPQQSDKFFG</sequence>
<organism evidence="14 16">
    <name type="scientific">Limulus polyphemus</name>
    <name type="common">Atlantic horseshoe crab</name>
    <dbReference type="NCBI Taxonomy" id="6850"/>
    <lineage>
        <taxon>Eukaryota</taxon>
        <taxon>Metazoa</taxon>
        <taxon>Ecdysozoa</taxon>
        <taxon>Arthropoda</taxon>
        <taxon>Chelicerata</taxon>
        <taxon>Merostomata</taxon>
        <taxon>Xiphosura</taxon>
        <taxon>Limulidae</taxon>
        <taxon>Limulus</taxon>
    </lineage>
</organism>
<dbReference type="PANTHER" id="PTHR13681:SF26">
    <property type="entry name" value="SURVIVAL OF MOTOR NEURON-RELATED-SPLICING FACTOR 30"/>
    <property type="match status" value="1"/>
</dbReference>
<dbReference type="RefSeq" id="XP_022242537.1">
    <property type="nucleotide sequence ID" value="XM_022386829.1"/>
</dbReference>
<dbReference type="Gene3D" id="2.30.30.140">
    <property type="match status" value="1"/>
</dbReference>
<comment type="function">
    <text evidence="8">Involved in spliceosome assembly.</text>
</comment>
<feature type="coiled-coil region" evidence="11">
    <location>
        <begin position="150"/>
        <end position="182"/>
    </location>
</feature>
<evidence type="ECO:0000256" key="4">
    <source>
        <dbReference type="ARBA" id="ARBA00022664"/>
    </source>
</evidence>
<dbReference type="GeneID" id="106460178"/>
<name>A0ABM1SFY2_LIMPO</name>
<feature type="region of interest" description="Disordered" evidence="12">
    <location>
        <begin position="238"/>
        <end position="257"/>
    </location>
</feature>
<evidence type="ECO:0000256" key="1">
    <source>
        <dbReference type="ARBA" id="ARBA00004324"/>
    </source>
</evidence>
<keyword evidence="5" id="KW-0747">Spliceosome</keyword>
<keyword evidence="6" id="KW-0508">mRNA splicing</keyword>
<dbReference type="RefSeq" id="XP_013775318.1">
    <property type="nucleotide sequence ID" value="XM_013919864.2"/>
</dbReference>
<comment type="similarity">
    <text evidence="3">Belongs to the SMN family.</text>
</comment>
<feature type="domain" description="Tudor" evidence="13">
    <location>
        <begin position="78"/>
        <end position="137"/>
    </location>
</feature>
<keyword evidence="11" id="KW-0175">Coiled coil</keyword>
<reference evidence="15 16" key="1">
    <citation type="submission" date="2025-05" db="UniProtKB">
        <authorList>
            <consortium name="RefSeq"/>
        </authorList>
    </citation>
    <scope>IDENTIFICATION</scope>
    <source>
        <tissue evidence="15 16">Muscle</tissue>
    </source>
</reference>
<dbReference type="CDD" id="cd20399">
    <property type="entry name" value="Tudor_SPF30"/>
    <property type="match status" value="1"/>
</dbReference>
<evidence type="ECO:0000256" key="11">
    <source>
        <dbReference type="SAM" id="Coils"/>
    </source>
</evidence>
<dbReference type="InterPro" id="IPR002999">
    <property type="entry name" value="Tudor"/>
</dbReference>
<keyword evidence="4" id="KW-0507">mRNA processing</keyword>
<keyword evidence="14" id="KW-1185">Reference proteome</keyword>
<dbReference type="PROSITE" id="PS50304">
    <property type="entry name" value="TUDOR"/>
    <property type="match status" value="1"/>
</dbReference>
<evidence type="ECO:0000256" key="10">
    <source>
        <dbReference type="ARBA" id="ARBA00042567"/>
    </source>
</evidence>
<evidence type="ECO:0000256" key="2">
    <source>
        <dbReference type="ARBA" id="ARBA00004408"/>
    </source>
</evidence>
<evidence type="ECO:0000259" key="13">
    <source>
        <dbReference type="PROSITE" id="PS50304"/>
    </source>
</evidence>
<evidence type="ECO:0000256" key="3">
    <source>
        <dbReference type="ARBA" id="ARBA00005371"/>
    </source>
</evidence>
<accession>A0ABM1SFY2</accession>
<dbReference type="Pfam" id="PF06003">
    <property type="entry name" value="SMN_Tudor"/>
    <property type="match status" value="1"/>
</dbReference>
<dbReference type="PANTHER" id="PTHR13681">
    <property type="entry name" value="SURVIVAL OF MOTOR NEURON-RELATED-SPLICING FACTOR 30-RELATED"/>
    <property type="match status" value="1"/>
</dbReference>
<protein>
    <recommendedName>
        <fullName evidence="9">Survival of motor neuron-related-splicing factor 30</fullName>
    </recommendedName>
    <alternativeName>
        <fullName evidence="10">Survival motor neuron domain-containing protein 1</fullName>
    </alternativeName>
</protein>
<evidence type="ECO:0000256" key="8">
    <source>
        <dbReference type="ARBA" id="ARBA00037618"/>
    </source>
</evidence>
<dbReference type="InterPro" id="IPR010304">
    <property type="entry name" value="SMN_Tudor"/>
</dbReference>
<keyword evidence="7" id="KW-0539">Nucleus</keyword>
<evidence type="ECO:0000313" key="14">
    <source>
        <dbReference type="Proteomes" id="UP000694941"/>
    </source>
</evidence>
<evidence type="ECO:0000256" key="7">
    <source>
        <dbReference type="ARBA" id="ARBA00023242"/>
    </source>
</evidence>
<evidence type="ECO:0000313" key="15">
    <source>
        <dbReference type="RefSeq" id="XP_013775318.1"/>
    </source>
</evidence>
<dbReference type="SUPFAM" id="SSF63748">
    <property type="entry name" value="Tudor/PWWP/MBT"/>
    <property type="match status" value="1"/>
</dbReference>
<evidence type="ECO:0000313" key="16">
    <source>
        <dbReference type="RefSeq" id="XP_022242537.1"/>
    </source>
</evidence>
<evidence type="ECO:0000256" key="9">
    <source>
        <dbReference type="ARBA" id="ARBA00041083"/>
    </source>
</evidence>
<feature type="compositionally biased region" description="Polar residues" evidence="12">
    <location>
        <begin position="247"/>
        <end position="257"/>
    </location>
</feature>
<evidence type="ECO:0000256" key="6">
    <source>
        <dbReference type="ARBA" id="ARBA00023187"/>
    </source>
</evidence>
<comment type="subcellular location">
    <subcellularLocation>
        <location evidence="1">Nucleus speckle</location>
    </subcellularLocation>
    <subcellularLocation>
        <location evidence="2">Nucleus</location>
        <location evidence="2">Cajal body</location>
    </subcellularLocation>
</comment>
<dbReference type="SMART" id="SM00333">
    <property type="entry name" value="TUDOR"/>
    <property type="match status" value="1"/>
</dbReference>
<gene>
    <name evidence="15 16" type="primary">LOC106460178</name>
</gene>
<evidence type="ECO:0000256" key="5">
    <source>
        <dbReference type="ARBA" id="ARBA00022728"/>
    </source>
</evidence>
<dbReference type="Proteomes" id="UP000694941">
    <property type="component" value="Unplaced"/>
</dbReference>
<evidence type="ECO:0000256" key="12">
    <source>
        <dbReference type="SAM" id="MobiDB-lite"/>
    </source>
</evidence>